<sequence>MHRYTIANVNIIDGSNQEQYPGFVTIVDDRIESVSPTAPILTGHVMDAEGLVLTPGFIDMHSHSDLTLFADGRAVSKISQGITTEIIGQCGISGAPLFGHMQAEIEKFFNRHNMSRPYQNMAEYLEALNGKISVNVLALIGHGTLRRGIMGEGDAPASDSEMQAMQLAIDEAMRAGALGLSTGLIYPPGCYTTTDEVVALTKAIAPYQGLYFSHLRNEGDTLIEAVQEALEIGRRAQVGVQLSHHKAMGPHNWGKTMTTLDIVGKAVESGQDVYLDQYPYLASATTLSALLPDWALAGGPEKTLQRLKDPEILSKIRDDTEKKESRFGWHRTHIGTVADNGDKRIQGLSIADIASQQGILPFDALVQILLENRMQVSMIRFGMGEDDVKRVFLYPRTLIGTDGGAVAPDGPLSHGNPHPRTYGTFPRVLAEFVRDKQWVGFEEAIYRMTGLAAKRLRLRQRGLIKEGYVADMVLLDPDTIQDRATFAEPHQTSRGIHAVYVNGRLAWKNNKHTGDFSGRPLKYFQERGFQQSTLVK</sequence>
<name>A0A2T2XHJ9_9FIRM</name>
<dbReference type="CDD" id="cd01297">
    <property type="entry name" value="D-aminoacylase"/>
    <property type="match status" value="1"/>
</dbReference>
<dbReference type="EMBL" id="PXYW01000014">
    <property type="protein sequence ID" value="PSR33973.1"/>
    <property type="molecule type" value="Genomic_DNA"/>
</dbReference>
<evidence type="ECO:0000313" key="2">
    <source>
        <dbReference type="EMBL" id="PSR33973.1"/>
    </source>
</evidence>
<reference evidence="2 3" key="1">
    <citation type="journal article" date="2014" name="BMC Genomics">
        <title>Comparison of environmental and isolate Sulfobacillus genomes reveals diverse carbon, sulfur, nitrogen, and hydrogen metabolisms.</title>
        <authorList>
            <person name="Justice N.B."/>
            <person name="Norman A."/>
            <person name="Brown C.T."/>
            <person name="Singh A."/>
            <person name="Thomas B.C."/>
            <person name="Banfield J.F."/>
        </authorList>
    </citation>
    <scope>NUCLEOTIDE SEQUENCE [LARGE SCALE GENOMIC DNA]</scope>
    <source>
        <strain evidence="2">AMDSBA4</strain>
    </source>
</reference>
<feature type="domain" description="Amidohydrolase 3" evidence="1">
    <location>
        <begin position="45"/>
        <end position="505"/>
    </location>
</feature>
<gene>
    <name evidence="2" type="ORF">C7B46_07610</name>
</gene>
<comment type="caution">
    <text evidence="2">The sequence shown here is derived from an EMBL/GenBank/DDBJ whole genome shotgun (WGS) entry which is preliminary data.</text>
</comment>
<dbReference type="Gene3D" id="3.20.20.140">
    <property type="entry name" value="Metal-dependent hydrolases"/>
    <property type="match status" value="1"/>
</dbReference>
<keyword evidence="2" id="KW-0378">Hydrolase</keyword>
<dbReference type="AlphaFoldDB" id="A0A2T2XHJ9"/>
<dbReference type="InterPro" id="IPR013108">
    <property type="entry name" value="Amidohydro_3"/>
</dbReference>
<dbReference type="Proteomes" id="UP000242972">
    <property type="component" value="Unassembled WGS sequence"/>
</dbReference>
<evidence type="ECO:0000313" key="3">
    <source>
        <dbReference type="Proteomes" id="UP000242972"/>
    </source>
</evidence>
<dbReference type="InterPro" id="IPR050378">
    <property type="entry name" value="Metallo-dep_Hydrolases_sf"/>
</dbReference>
<dbReference type="GO" id="GO:0016811">
    <property type="term" value="F:hydrolase activity, acting on carbon-nitrogen (but not peptide) bonds, in linear amides"/>
    <property type="evidence" value="ECO:0007669"/>
    <property type="project" value="InterPro"/>
</dbReference>
<dbReference type="InterPro" id="IPR011059">
    <property type="entry name" value="Metal-dep_hydrolase_composite"/>
</dbReference>
<evidence type="ECO:0000259" key="1">
    <source>
        <dbReference type="Pfam" id="PF07969"/>
    </source>
</evidence>
<proteinExistence type="predicted"/>
<accession>A0A2T2XHJ9</accession>
<dbReference type="Gene3D" id="2.30.40.10">
    <property type="entry name" value="Urease, subunit C, domain 1"/>
    <property type="match status" value="1"/>
</dbReference>
<dbReference type="SUPFAM" id="SSF51556">
    <property type="entry name" value="Metallo-dependent hydrolases"/>
    <property type="match status" value="1"/>
</dbReference>
<protein>
    <submittedName>
        <fullName evidence="2">Amidohydrolase</fullName>
    </submittedName>
</protein>
<dbReference type="InterPro" id="IPR023100">
    <property type="entry name" value="D-aminoacylase_insert_dom_sf"/>
</dbReference>
<dbReference type="PANTHER" id="PTHR11647:SF1">
    <property type="entry name" value="COLLAPSIN RESPONSE MEDIATOR PROTEIN"/>
    <property type="match status" value="1"/>
</dbReference>
<dbReference type="PANTHER" id="PTHR11647">
    <property type="entry name" value="HYDRANTOINASE/DIHYDROPYRIMIDINASE FAMILY MEMBER"/>
    <property type="match status" value="1"/>
</dbReference>
<organism evidence="2 3">
    <name type="scientific">Sulfobacillus benefaciens</name>
    <dbReference type="NCBI Taxonomy" id="453960"/>
    <lineage>
        <taxon>Bacteria</taxon>
        <taxon>Bacillati</taxon>
        <taxon>Bacillota</taxon>
        <taxon>Clostridia</taxon>
        <taxon>Eubacteriales</taxon>
        <taxon>Clostridiales Family XVII. Incertae Sedis</taxon>
        <taxon>Sulfobacillus</taxon>
    </lineage>
</organism>
<dbReference type="Pfam" id="PF07969">
    <property type="entry name" value="Amidohydro_3"/>
    <property type="match status" value="1"/>
</dbReference>
<dbReference type="SUPFAM" id="SSF51338">
    <property type="entry name" value="Composite domain of metallo-dependent hydrolases"/>
    <property type="match status" value="1"/>
</dbReference>
<dbReference type="Gene3D" id="3.30.1490.130">
    <property type="entry name" value="D-aminoacylase. Domain 3"/>
    <property type="match status" value="1"/>
</dbReference>
<dbReference type="InterPro" id="IPR032466">
    <property type="entry name" value="Metal_Hydrolase"/>
</dbReference>